<keyword evidence="2" id="KW-1185">Reference proteome</keyword>
<protein>
    <submittedName>
        <fullName evidence="1">Uncharacterized protein</fullName>
    </submittedName>
</protein>
<organism evidence="1 2">
    <name type="scientific">Hydrogenophaga palleronii</name>
    <dbReference type="NCBI Taxonomy" id="65655"/>
    <lineage>
        <taxon>Bacteria</taxon>
        <taxon>Pseudomonadati</taxon>
        <taxon>Pseudomonadota</taxon>
        <taxon>Betaproteobacteria</taxon>
        <taxon>Burkholderiales</taxon>
        <taxon>Comamonadaceae</taxon>
        <taxon>Hydrogenophaga</taxon>
    </lineage>
</organism>
<accession>A0ABU1WGS0</accession>
<name>A0ABU1WGS0_9BURK</name>
<reference evidence="1 2" key="1">
    <citation type="submission" date="2023-07" db="EMBL/GenBank/DDBJ databases">
        <title>Sorghum-associated microbial communities from plants grown in Nebraska, USA.</title>
        <authorList>
            <person name="Schachtman D."/>
        </authorList>
    </citation>
    <scope>NUCLEOTIDE SEQUENCE [LARGE SCALE GENOMIC DNA]</scope>
    <source>
        <strain evidence="1 2">4249</strain>
    </source>
</reference>
<evidence type="ECO:0000313" key="1">
    <source>
        <dbReference type="EMBL" id="MDR7148467.1"/>
    </source>
</evidence>
<sequence length="96" mass="10688">MKLAPMASAGRADLQVEENSSARFNEIQRATKRSARPWGAALKIQAWAAVSSPDFRRMAGEHHRFPQRLTEKNGVRATSPDFQHHHTLTLIAPLCG</sequence>
<dbReference type="EMBL" id="JAVDWU010000001">
    <property type="protein sequence ID" value="MDR7148467.1"/>
    <property type="molecule type" value="Genomic_DNA"/>
</dbReference>
<dbReference type="Proteomes" id="UP001265700">
    <property type="component" value="Unassembled WGS sequence"/>
</dbReference>
<gene>
    <name evidence="1" type="ORF">J2W49_000395</name>
</gene>
<dbReference type="RefSeq" id="WP_310311085.1">
    <property type="nucleotide sequence ID" value="NZ_JAVDWU010000001.1"/>
</dbReference>
<proteinExistence type="predicted"/>
<comment type="caution">
    <text evidence="1">The sequence shown here is derived from an EMBL/GenBank/DDBJ whole genome shotgun (WGS) entry which is preliminary data.</text>
</comment>
<evidence type="ECO:0000313" key="2">
    <source>
        <dbReference type="Proteomes" id="UP001265700"/>
    </source>
</evidence>